<evidence type="ECO:0000313" key="2">
    <source>
        <dbReference type="Proteomes" id="UP000194474"/>
    </source>
</evidence>
<evidence type="ECO:0000313" key="1">
    <source>
        <dbReference type="EMBL" id="SMQ86172.1"/>
    </source>
</evidence>
<accession>A0A1Y6G7K7</accession>
<dbReference type="AlphaFoldDB" id="A0A1Y6G7K7"/>
<organism evidence="1 2">
    <name type="scientific">Devosia lucknowensis</name>
    <dbReference type="NCBI Taxonomy" id="1096929"/>
    <lineage>
        <taxon>Bacteria</taxon>
        <taxon>Pseudomonadati</taxon>
        <taxon>Pseudomonadota</taxon>
        <taxon>Alphaproteobacteria</taxon>
        <taxon>Hyphomicrobiales</taxon>
        <taxon>Devosiaceae</taxon>
        <taxon>Devosia</taxon>
    </lineage>
</organism>
<dbReference type="EMBL" id="FXWK01000002">
    <property type="protein sequence ID" value="SMQ86172.1"/>
    <property type="molecule type" value="Genomic_DNA"/>
</dbReference>
<reference evidence="2" key="1">
    <citation type="submission" date="2017-04" db="EMBL/GenBank/DDBJ databases">
        <authorList>
            <person name="Varghese N."/>
            <person name="Submissions S."/>
        </authorList>
    </citation>
    <scope>NUCLEOTIDE SEQUENCE [LARGE SCALE GENOMIC DNA]</scope>
</reference>
<proteinExistence type="predicted"/>
<dbReference type="Proteomes" id="UP000194474">
    <property type="component" value="Unassembled WGS sequence"/>
</dbReference>
<keyword evidence="2" id="KW-1185">Reference proteome</keyword>
<protein>
    <submittedName>
        <fullName evidence="1">Uncharacterized protein</fullName>
    </submittedName>
</protein>
<sequence length="193" mass="21894">MAVNLLLFFIGKARRDAVGLALRLDETRVLYSDIDHVLRWIEVDAEEMGKCFASQPAAELLIIGRTEEAMQRIPQRLRETEVPVNRAYELMSGRRADLLFAIRRMDRAVAIDLVAKSGVDSIANDVEWPLLVESLGYRVGYVEAHGLSYRTLDEFGAEADSYDSDALQWIRRIEMAGEMARTMRPFLKGRSGE</sequence>
<gene>
    <name evidence="1" type="ORF">SAMN06295905_3474</name>
</gene>
<name>A0A1Y6G7K7_9HYPH</name>